<name>A0A9X3N137_9ACTN</name>
<keyword evidence="3" id="KW-1185">Reference proteome</keyword>
<dbReference type="AlphaFoldDB" id="A0A9X3N137"/>
<evidence type="ECO:0000256" key="1">
    <source>
        <dbReference type="SAM" id="Phobius"/>
    </source>
</evidence>
<gene>
    <name evidence="2" type="ORF">OM076_38840</name>
</gene>
<dbReference type="EMBL" id="JAPDOD010000062">
    <property type="protein sequence ID" value="MDA0166287.1"/>
    <property type="molecule type" value="Genomic_DNA"/>
</dbReference>
<protein>
    <submittedName>
        <fullName evidence="2">Uncharacterized protein</fullName>
    </submittedName>
</protein>
<evidence type="ECO:0000313" key="2">
    <source>
        <dbReference type="EMBL" id="MDA0166287.1"/>
    </source>
</evidence>
<keyword evidence="1" id="KW-0812">Transmembrane</keyword>
<organism evidence="2 3">
    <name type="scientific">Solirubrobacter ginsenosidimutans</name>
    <dbReference type="NCBI Taxonomy" id="490573"/>
    <lineage>
        <taxon>Bacteria</taxon>
        <taxon>Bacillati</taxon>
        <taxon>Actinomycetota</taxon>
        <taxon>Thermoleophilia</taxon>
        <taxon>Solirubrobacterales</taxon>
        <taxon>Solirubrobacteraceae</taxon>
        <taxon>Solirubrobacter</taxon>
    </lineage>
</organism>
<sequence length="94" mass="10392">MRRFFSRLAVYFGLEDDPTRVPEVPWSELSPLRRVVHTITAIAYFVMAIFFGWSLAGGEDSIPAAVSVASLVAALIVLADAGTRLYAQFRGRTE</sequence>
<evidence type="ECO:0000313" key="3">
    <source>
        <dbReference type="Proteomes" id="UP001149140"/>
    </source>
</evidence>
<proteinExistence type="predicted"/>
<feature type="transmembrane region" description="Helical" evidence="1">
    <location>
        <begin position="35"/>
        <end position="56"/>
    </location>
</feature>
<dbReference type="Proteomes" id="UP001149140">
    <property type="component" value="Unassembled WGS sequence"/>
</dbReference>
<dbReference type="RefSeq" id="WP_270045544.1">
    <property type="nucleotide sequence ID" value="NZ_JAPDOD010000062.1"/>
</dbReference>
<keyword evidence="1" id="KW-1133">Transmembrane helix</keyword>
<keyword evidence="1" id="KW-0472">Membrane</keyword>
<accession>A0A9X3N137</accession>
<feature type="transmembrane region" description="Helical" evidence="1">
    <location>
        <begin position="62"/>
        <end position="82"/>
    </location>
</feature>
<comment type="caution">
    <text evidence="2">The sequence shown here is derived from an EMBL/GenBank/DDBJ whole genome shotgun (WGS) entry which is preliminary data.</text>
</comment>
<reference evidence="2" key="1">
    <citation type="submission" date="2022-10" db="EMBL/GenBank/DDBJ databases">
        <title>The WGS of Solirubrobacter ginsenosidimutans DSM 21036.</title>
        <authorList>
            <person name="Jiang Z."/>
        </authorList>
    </citation>
    <scope>NUCLEOTIDE SEQUENCE</scope>
    <source>
        <strain evidence="2">DSM 21036</strain>
    </source>
</reference>